<dbReference type="Gene3D" id="3.40.50.1220">
    <property type="entry name" value="TPP-binding domain"/>
    <property type="match status" value="1"/>
</dbReference>
<evidence type="ECO:0008006" key="3">
    <source>
        <dbReference type="Google" id="ProtNLM"/>
    </source>
</evidence>
<evidence type="ECO:0000313" key="1">
    <source>
        <dbReference type="EMBL" id="EHI75253.1"/>
    </source>
</evidence>
<gene>
    <name evidence="1" type="ORF">STRCR_1517</name>
</gene>
<dbReference type="AlphaFoldDB" id="G5JNY6"/>
<name>G5JNY6_STRCG</name>
<comment type="caution">
    <text evidence="1">The sequence shown here is derived from an EMBL/GenBank/DDBJ whole genome shotgun (WGS) entry which is preliminary data.</text>
</comment>
<proteinExistence type="predicted"/>
<sequence length="284" mass="32845">MSTITTLLEKIQQADAILVGTGSGMSAATGLNFWYEDSDLYNATMRYYADKYGFNGMFEGFYTHYHTEEEQWGYYLGALDMILNLKAPKPTYAYLKHLLGDKPFHIVTTNQDTVAFRYFPEAVISEIQGSWHYFQSQHTYSDETLYSTKILLQELLPKLEAHKLPSQYIPKSKVDGSPLIPWARGPEFLEGDRYFKEHQKISCFLGKHRGQKILFIELGVGRMTPMFIQEPFWEMTNYMPDSFYVNINPKDALTHPQIAERSLLIHDDINTILEEAVSQMEDSK</sequence>
<dbReference type="RefSeq" id="WP_004229500.1">
    <property type="nucleotide sequence ID" value="NZ_AEUV02000002.1"/>
</dbReference>
<dbReference type="EMBL" id="AEUV02000002">
    <property type="protein sequence ID" value="EHI75253.1"/>
    <property type="molecule type" value="Genomic_DNA"/>
</dbReference>
<dbReference type="STRING" id="873449.STRCR_1517"/>
<dbReference type="eggNOG" id="COG0846">
    <property type="taxonomic scope" value="Bacteria"/>
</dbReference>
<dbReference type="Proteomes" id="UP000004322">
    <property type="component" value="Unassembled WGS sequence"/>
</dbReference>
<dbReference type="SUPFAM" id="SSF52467">
    <property type="entry name" value="DHS-like NAD/FAD-binding domain"/>
    <property type="match status" value="1"/>
</dbReference>
<accession>G5JNY6</accession>
<organism evidence="1 2">
    <name type="scientific">Streptococcus criceti HS-6</name>
    <dbReference type="NCBI Taxonomy" id="873449"/>
    <lineage>
        <taxon>Bacteria</taxon>
        <taxon>Bacillati</taxon>
        <taxon>Bacillota</taxon>
        <taxon>Bacilli</taxon>
        <taxon>Lactobacillales</taxon>
        <taxon>Streptococcaceae</taxon>
        <taxon>Streptococcus</taxon>
    </lineage>
</organism>
<dbReference type="InterPro" id="IPR029035">
    <property type="entry name" value="DHS-like_NAD/FAD-binding_dom"/>
</dbReference>
<evidence type="ECO:0000313" key="2">
    <source>
        <dbReference type="Proteomes" id="UP000004322"/>
    </source>
</evidence>
<protein>
    <recommendedName>
        <fullName evidence="3">Deacetylase sirtuin-type domain-containing protein</fullName>
    </recommendedName>
</protein>
<keyword evidence="2" id="KW-1185">Reference proteome</keyword>
<dbReference type="OrthoDB" id="394960at2"/>
<reference evidence="1" key="1">
    <citation type="submission" date="2011-07" db="EMBL/GenBank/DDBJ databases">
        <authorList>
            <person name="Stanhope M.J."/>
            <person name="Durkin A.S."/>
            <person name="Hostetler J."/>
            <person name="Kim M."/>
            <person name="Radune D."/>
            <person name="Singh I."/>
            <person name="Town C.D."/>
        </authorList>
    </citation>
    <scope>NUCLEOTIDE SEQUENCE [LARGE SCALE GENOMIC DNA]</scope>
    <source>
        <strain evidence="1">HS-6</strain>
    </source>
</reference>